<comment type="caution">
    <text evidence="3">The sequence shown here is derived from an EMBL/GenBank/DDBJ whole genome shotgun (WGS) entry which is preliminary data.</text>
</comment>
<proteinExistence type="predicted"/>
<feature type="domain" description="DUF6570" evidence="2">
    <location>
        <begin position="8"/>
        <end position="37"/>
    </location>
</feature>
<gene>
    <name evidence="3" type="ORF">PEVE_00011757</name>
</gene>
<sequence>MSKYLIEPREKVSDALNWLVRHNPAYKNIQIDYECLAQLPLEDIPLDLTKVRCEKVSGSDELDSDRGPLDIDDLPNNEGTELSSVLLNPVKFKLQQKKKNHKRCNIAAR</sequence>
<dbReference type="Pfam" id="PF20209">
    <property type="entry name" value="DUF6570"/>
    <property type="match status" value="1"/>
</dbReference>
<accession>A0ABN8RLS4</accession>
<evidence type="ECO:0000256" key="1">
    <source>
        <dbReference type="SAM" id="MobiDB-lite"/>
    </source>
</evidence>
<dbReference type="Proteomes" id="UP001159427">
    <property type="component" value="Unassembled WGS sequence"/>
</dbReference>
<dbReference type="EMBL" id="CALNXI010001854">
    <property type="protein sequence ID" value="CAH3178386.1"/>
    <property type="molecule type" value="Genomic_DNA"/>
</dbReference>
<evidence type="ECO:0000259" key="2">
    <source>
        <dbReference type="Pfam" id="PF20209"/>
    </source>
</evidence>
<evidence type="ECO:0000313" key="3">
    <source>
        <dbReference type="EMBL" id="CAH3178386.1"/>
    </source>
</evidence>
<dbReference type="InterPro" id="IPR046700">
    <property type="entry name" value="DUF6570"/>
</dbReference>
<keyword evidence="4" id="KW-1185">Reference proteome</keyword>
<feature type="compositionally biased region" description="Basic and acidic residues" evidence="1">
    <location>
        <begin position="57"/>
        <end position="69"/>
    </location>
</feature>
<evidence type="ECO:0000313" key="4">
    <source>
        <dbReference type="Proteomes" id="UP001159427"/>
    </source>
</evidence>
<reference evidence="3 4" key="1">
    <citation type="submission" date="2022-05" db="EMBL/GenBank/DDBJ databases">
        <authorList>
            <consortium name="Genoscope - CEA"/>
            <person name="William W."/>
        </authorList>
    </citation>
    <scope>NUCLEOTIDE SEQUENCE [LARGE SCALE GENOMIC DNA]</scope>
</reference>
<organism evidence="3 4">
    <name type="scientific">Porites evermanni</name>
    <dbReference type="NCBI Taxonomy" id="104178"/>
    <lineage>
        <taxon>Eukaryota</taxon>
        <taxon>Metazoa</taxon>
        <taxon>Cnidaria</taxon>
        <taxon>Anthozoa</taxon>
        <taxon>Hexacorallia</taxon>
        <taxon>Scleractinia</taxon>
        <taxon>Fungiina</taxon>
        <taxon>Poritidae</taxon>
        <taxon>Porites</taxon>
    </lineage>
</organism>
<protein>
    <recommendedName>
        <fullName evidence="2">DUF6570 domain-containing protein</fullName>
    </recommendedName>
</protein>
<feature type="region of interest" description="Disordered" evidence="1">
    <location>
        <begin position="57"/>
        <end position="76"/>
    </location>
</feature>
<name>A0ABN8RLS4_9CNID</name>